<gene>
    <name evidence="1" type="ORF">METZ01_LOCUS195016</name>
</gene>
<dbReference type="AlphaFoldDB" id="A0A382DVN3"/>
<protein>
    <submittedName>
        <fullName evidence="1">Uncharacterized protein</fullName>
    </submittedName>
</protein>
<feature type="non-terminal residue" evidence="1">
    <location>
        <position position="35"/>
    </location>
</feature>
<evidence type="ECO:0000313" key="1">
    <source>
        <dbReference type="EMBL" id="SVB42162.1"/>
    </source>
</evidence>
<name>A0A382DVN3_9ZZZZ</name>
<organism evidence="1">
    <name type="scientific">marine metagenome</name>
    <dbReference type="NCBI Taxonomy" id="408172"/>
    <lineage>
        <taxon>unclassified sequences</taxon>
        <taxon>metagenomes</taxon>
        <taxon>ecological metagenomes</taxon>
    </lineage>
</organism>
<proteinExistence type="predicted"/>
<reference evidence="1" key="1">
    <citation type="submission" date="2018-05" db="EMBL/GenBank/DDBJ databases">
        <authorList>
            <person name="Lanie J.A."/>
            <person name="Ng W.-L."/>
            <person name="Kazmierczak K.M."/>
            <person name="Andrzejewski T.M."/>
            <person name="Davidsen T.M."/>
            <person name="Wayne K.J."/>
            <person name="Tettelin H."/>
            <person name="Glass J.I."/>
            <person name="Rusch D."/>
            <person name="Podicherti R."/>
            <person name="Tsui H.-C.T."/>
            <person name="Winkler M.E."/>
        </authorList>
    </citation>
    <scope>NUCLEOTIDE SEQUENCE</scope>
</reference>
<sequence>MGATVVLVGLGHLGGPLLDQLAGSALVGRVVALSR</sequence>
<dbReference type="EMBL" id="UINC01041210">
    <property type="protein sequence ID" value="SVB42162.1"/>
    <property type="molecule type" value="Genomic_DNA"/>
</dbReference>
<accession>A0A382DVN3</accession>